<evidence type="ECO:0008006" key="3">
    <source>
        <dbReference type="Google" id="ProtNLM"/>
    </source>
</evidence>
<accession>A0ABW2XAH4</accession>
<evidence type="ECO:0000313" key="1">
    <source>
        <dbReference type="EMBL" id="MFD0629757.1"/>
    </source>
</evidence>
<gene>
    <name evidence="1" type="ORF">ACFQ2K_51345</name>
</gene>
<proteinExistence type="predicted"/>
<sequence>MKRTWWRRPIILLACVGAVVAAGLGGWTLWTEWQDKRVVDEACAGLVPRGKLGELPLSGGRISSNGESIDVDKISGTCMLASTEAGEARGQSHRAFFSAGVSTASRSSRADVDDSLDTLIDDQRRYSYPESPVGGGIAGLISDSGVQVRLSCPEVRTGNGEPVGTLVASAVQYVDSYAPLFSGRQMDQRTRDNLASIAVDVANALAAKLGCAERLPDPPGRLPGTNGKLKEAAAARGSCSWYGRAYREDVPGLPDEVLETRADPLAWQEKCGLAVRTEKALKLYRSLDKKPDHRAALRENYPDKRAEWWASTQSFFGEFPDGVGLPIGGGDSTRAEPGTAGRVEEGTAWWATSVCDGKPAVHTLTLGYGYGKVAAHLMEPVFRAYVKDVAERRGCMNLQFPRSSDFTAR</sequence>
<evidence type="ECO:0000313" key="2">
    <source>
        <dbReference type="Proteomes" id="UP001596915"/>
    </source>
</evidence>
<keyword evidence="2" id="KW-1185">Reference proteome</keyword>
<protein>
    <recommendedName>
        <fullName evidence="3">Penicillin-binding protein</fullName>
    </recommendedName>
</protein>
<dbReference type="EMBL" id="JBHTGL010000008">
    <property type="protein sequence ID" value="MFD0629757.1"/>
    <property type="molecule type" value="Genomic_DNA"/>
</dbReference>
<dbReference type="Proteomes" id="UP001596915">
    <property type="component" value="Unassembled WGS sequence"/>
</dbReference>
<name>A0ABW2XAH4_9ACTN</name>
<reference evidence="2" key="1">
    <citation type="journal article" date="2019" name="Int. J. Syst. Evol. Microbiol.">
        <title>The Global Catalogue of Microorganisms (GCM) 10K type strain sequencing project: providing services to taxonomists for standard genome sequencing and annotation.</title>
        <authorList>
            <consortium name="The Broad Institute Genomics Platform"/>
            <consortium name="The Broad Institute Genome Sequencing Center for Infectious Disease"/>
            <person name="Wu L."/>
            <person name="Ma J."/>
        </authorList>
    </citation>
    <scope>NUCLEOTIDE SEQUENCE [LARGE SCALE GENOMIC DNA]</scope>
    <source>
        <strain evidence="2">JCM 12607</strain>
    </source>
</reference>
<comment type="caution">
    <text evidence="1">The sequence shown here is derived from an EMBL/GenBank/DDBJ whole genome shotgun (WGS) entry which is preliminary data.</text>
</comment>
<organism evidence="1 2">
    <name type="scientific">Streptomyces sanglieri</name>
    <dbReference type="NCBI Taxonomy" id="193460"/>
    <lineage>
        <taxon>Bacteria</taxon>
        <taxon>Bacillati</taxon>
        <taxon>Actinomycetota</taxon>
        <taxon>Actinomycetes</taxon>
        <taxon>Kitasatosporales</taxon>
        <taxon>Streptomycetaceae</taxon>
        <taxon>Streptomyces</taxon>
    </lineage>
</organism>